<name>A0ABX5PTJ6_9GAMM</name>
<evidence type="ECO:0000313" key="2">
    <source>
        <dbReference type="Proteomes" id="UP000247584"/>
    </source>
</evidence>
<comment type="caution">
    <text evidence="1">The sequence shown here is derived from an EMBL/GenBank/DDBJ whole genome shotgun (WGS) entry which is preliminary data.</text>
</comment>
<protein>
    <submittedName>
        <fullName evidence="1">Uncharacterized protein</fullName>
    </submittedName>
</protein>
<keyword evidence="2" id="KW-1185">Reference proteome</keyword>
<dbReference type="EMBL" id="QJSY01000001">
    <property type="protein sequence ID" value="PYE61144.1"/>
    <property type="molecule type" value="Genomic_DNA"/>
</dbReference>
<gene>
    <name evidence="1" type="ORF">C8J23_101186</name>
</gene>
<proteinExistence type="predicted"/>
<evidence type="ECO:0000313" key="1">
    <source>
        <dbReference type="EMBL" id="PYE61144.1"/>
    </source>
</evidence>
<dbReference type="RefSeq" id="WP_101054447.1">
    <property type="nucleotide sequence ID" value="NZ_BMXX01000017.1"/>
</dbReference>
<accession>A0ABX5PTJ6</accession>
<reference evidence="1 2" key="1">
    <citation type="submission" date="2018-06" db="EMBL/GenBank/DDBJ databases">
        <title>Genomic Encyclopedia of Type Strains, Phase III (KMG-III): the genomes of soil and plant-associated and newly described type strains.</title>
        <authorList>
            <person name="Whitman W."/>
        </authorList>
    </citation>
    <scope>NUCLEOTIDE SEQUENCE [LARGE SCALE GENOMIC DNA]</scope>
    <source>
        <strain evidence="1 2">JC5</strain>
    </source>
</reference>
<organism evidence="1 2">
    <name type="scientific">Shewanella chilikensis</name>
    <dbReference type="NCBI Taxonomy" id="558541"/>
    <lineage>
        <taxon>Bacteria</taxon>
        <taxon>Pseudomonadati</taxon>
        <taxon>Pseudomonadota</taxon>
        <taxon>Gammaproteobacteria</taxon>
        <taxon>Alteromonadales</taxon>
        <taxon>Shewanellaceae</taxon>
        <taxon>Shewanella</taxon>
    </lineage>
</organism>
<sequence length="114" mass="12587">MDELDLIELDIYPQMQAENVNAWREANRCGFSRGALAVIGKAYAATVVAYQVAAPLPANSIERGLAIDAFRAASLELDRVIDEMEQREALALAWHEFVAVLRSTLRKTLGLEAI</sequence>
<dbReference type="Proteomes" id="UP000247584">
    <property type="component" value="Unassembled WGS sequence"/>
</dbReference>